<proteinExistence type="predicted"/>
<feature type="transmembrane region" description="Helical" evidence="1">
    <location>
        <begin position="25"/>
        <end position="44"/>
    </location>
</feature>
<dbReference type="Proteomes" id="UP000244855">
    <property type="component" value="Unassembled WGS sequence"/>
</dbReference>
<protein>
    <submittedName>
        <fullName evidence="2">Uncharacterized protein</fullName>
    </submittedName>
</protein>
<feature type="transmembrane region" description="Helical" evidence="1">
    <location>
        <begin position="56"/>
        <end position="78"/>
    </location>
</feature>
<evidence type="ECO:0000313" key="3">
    <source>
        <dbReference type="Proteomes" id="UP000244855"/>
    </source>
</evidence>
<evidence type="ECO:0000256" key="1">
    <source>
        <dbReference type="SAM" id="Phobius"/>
    </source>
</evidence>
<sequence>MSLSSLLHLPIFPRMPEIISDMSSVILPPIIPSFFLFLVPYVNWSNPPGHQQNQTLLSCLFLSIESSPCVFLLFYFFLSFKGCAYPLPRLFSFYFFLRYGQARERDGRALDSNSLLTPSRTHTITHARKHMHKIPL</sequence>
<keyword evidence="3" id="KW-1185">Reference proteome</keyword>
<name>A0A2V1DQC1_9PLEO</name>
<keyword evidence="1" id="KW-0472">Membrane</keyword>
<evidence type="ECO:0000313" key="2">
    <source>
        <dbReference type="EMBL" id="PVI00176.1"/>
    </source>
</evidence>
<accession>A0A2V1DQC1</accession>
<organism evidence="2 3">
    <name type="scientific">Periconia macrospinosa</name>
    <dbReference type="NCBI Taxonomy" id="97972"/>
    <lineage>
        <taxon>Eukaryota</taxon>
        <taxon>Fungi</taxon>
        <taxon>Dikarya</taxon>
        <taxon>Ascomycota</taxon>
        <taxon>Pezizomycotina</taxon>
        <taxon>Dothideomycetes</taxon>
        <taxon>Pleosporomycetidae</taxon>
        <taxon>Pleosporales</taxon>
        <taxon>Massarineae</taxon>
        <taxon>Periconiaceae</taxon>
        <taxon>Periconia</taxon>
    </lineage>
</organism>
<dbReference type="AlphaFoldDB" id="A0A2V1DQC1"/>
<dbReference type="EMBL" id="KZ805377">
    <property type="protein sequence ID" value="PVI00176.1"/>
    <property type="molecule type" value="Genomic_DNA"/>
</dbReference>
<gene>
    <name evidence="2" type="ORF">DM02DRAFT_400165</name>
</gene>
<keyword evidence="1" id="KW-0812">Transmembrane</keyword>
<reference evidence="2 3" key="1">
    <citation type="journal article" date="2018" name="Sci. Rep.">
        <title>Comparative genomics provides insights into the lifestyle and reveals functional heterogeneity of dark septate endophytic fungi.</title>
        <authorList>
            <person name="Knapp D.G."/>
            <person name="Nemeth J.B."/>
            <person name="Barry K."/>
            <person name="Hainaut M."/>
            <person name="Henrissat B."/>
            <person name="Johnson J."/>
            <person name="Kuo A."/>
            <person name="Lim J.H.P."/>
            <person name="Lipzen A."/>
            <person name="Nolan M."/>
            <person name="Ohm R.A."/>
            <person name="Tamas L."/>
            <person name="Grigoriev I.V."/>
            <person name="Spatafora J.W."/>
            <person name="Nagy L.G."/>
            <person name="Kovacs G.M."/>
        </authorList>
    </citation>
    <scope>NUCLEOTIDE SEQUENCE [LARGE SCALE GENOMIC DNA]</scope>
    <source>
        <strain evidence="2 3">DSE2036</strain>
    </source>
</reference>
<keyword evidence="1" id="KW-1133">Transmembrane helix</keyword>